<protein>
    <submittedName>
        <fullName evidence="1">Uncharacterized protein</fullName>
    </submittedName>
</protein>
<sequence>MLERRRNIEHVKDYVNAMKEAWDFPHRNRPTQAMKADFPVLMRDYGLAENLEGMWANEQDSPYIETQRFDWFRGYHVGGRSLLTASRPIGRSATPTSRRGTPM</sequence>
<dbReference type="EMBL" id="JAANIU010014376">
    <property type="protein sequence ID" value="KAG1529680.1"/>
    <property type="molecule type" value="Genomic_DNA"/>
</dbReference>
<accession>A0A9P7BZ83</accession>
<evidence type="ECO:0000313" key="1">
    <source>
        <dbReference type="EMBL" id="KAG1529680.1"/>
    </source>
</evidence>
<gene>
    <name evidence="1" type="ORF">G6F50_017836</name>
</gene>
<reference evidence="1 2" key="1">
    <citation type="journal article" date="2020" name="Microb. Genom.">
        <title>Genetic diversity of clinical and environmental Mucorales isolates obtained from an investigation of mucormycosis cases among solid organ transplant recipients.</title>
        <authorList>
            <person name="Nguyen M.H."/>
            <person name="Kaul D."/>
            <person name="Muto C."/>
            <person name="Cheng S.J."/>
            <person name="Richter R.A."/>
            <person name="Bruno V.M."/>
            <person name="Liu G."/>
            <person name="Beyhan S."/>
            <person name="Sundermann A.J."/>
            <person name="Mounaud S."/>
            <person name="Pasculle A.W."/>
            <person name="Nierman W.C."/>
            <person name="Driscoll E."/>
            <person name="Cumbie R."/>
            <person name="Clancy C.J."/>
            <person name="Dupont C.L."/>
        </authorList>
    </citation>
    <scope>NUCLEOTIDE SEQUENCE [LARGE SCALE GENOMIC DNA]</scope>
    <source>
        <strain evidence="1 2">GL24</strain>
    </source>
</reference>
<comment type="caution">
    <text evidence="1">The sequence shown here is derived from an EMBL/GenBank/DDBJ whole genome shotgun (WGS) entry which is preliminary data.</text>
</comment>
<name>A0A9P7BZ83_9FUNG</name>
<organism evidence="1 2">
    <name type="scientific">Rhizopus delemar</name>
    <dbReference type="NCBI Taxonomy" id="936053"/>
    <lineage>
        <taxon>Eukaryota</taxon>
        <taxon>Fungi</taxon>
        <taxon>Fungi incertae sedis</taxon>
        <taxon>Mucoromycota</taxon>
        <taxon>Mucoromycotina</taxon>
        <taxon>Mucoromycetes</taxon>
        <taxon>Mucorales</taxon>
        <taxon>Mucorineae</taxon>
        <taxon>Rhizopodaceae</taxon>
        <taxon>Rhizopus</taxon>
    </lineage>
</organism>
<proteinExistence type="predicted"/>
<keyword evidence="2" id="KW-1185">Reference proteome</keyword>
<dbReference type="Proteomes" id="UP000740926">
    <property type="component" value="Unassembled WGS sequence"/>
</dbReference>
<evidence type="ECO:0000313" key="2">
    <source>
        <dbReference type="Proteomes" id="UP000740926"/>
    </source>
</evidence>
<dbReference type="AlphaFoldDB" id="A0A9P7BZ83"/>